<feature type="domain" description="Tudor" evidence="2">
    <location>
        <begin position="186"/>
        <end position="243"/>
    </location>
</feature>
<feature type="region of interest" description="Disordered" evidence="1">
    <location>
        <begin position="360"/>
        <end position="390"/>
    </location>
</feature>
<feature type="compositionally biased region" description="Polar residues" evidence="1">
    <location>
        <begin position="319"/>
        <end position="330"/>
    </location>
</feature>
<evidence type="ECO:0000256" key="1">
    <source>
        <dbReference type="SAM" id="MobiDB-lite"/>
    </source>
</evidence>
<dbReference type="Gene3D" id="2.30.30.140">
    <property type="match status" value="2"/>
</dbReference>
<protein>
    <recommendedName>
        <fullName evidence="2">Tudor domain-containing protein</fullName>
    </recommendedName>
</protein>
<feature type="compositionally biased region" description="Low complexity" evidence="1">
    <location>
        <begin position="244"/>
        <end position="257"/>
    </location>
</feature>
<sequence length="390" mass="41957">MADLVSMSVPELKAKLAGYEQQLQTVDTALQVQPDSVPLLQLKKEIQEIMTLHQDIMAMRGGDTEEQAEEEVSAAAAAAAAASSSASSSSAGVPPAEGVEDALQEGEQLREAFSGGAAVASAPSSASLIGKTVFANYEGQQYGGVIVDMKKDRRGIERCVVEFLGWGNREEYAQRDLSTLRPLPRTSLPVGAEAEAVSSQDGLWYDCKVGAHTETGYQITFDENGQQEEVPCDRIRLRTGAGKGNSTTAAAAAASGQQKEDPKKRKVKEVVTPAGYRIPEKLLIKDTDPEHVKQVKRLKVQALKKKQNEEKVNEEYTSKKSSWQSHMSQANKKKVGSYTGAVKKVGQSIFSTTEAEGHKVGVTNSGRQMTTMPQRQKVNSAALAALDEGD</sequence>
<dbReference type="VEuPathDB" id="CryptoDB:Cvel_20027"/>
<name>A0A0G4G3K2_9ALVE</name>
<evidence type="ECO:0000313" key="3">
    <source>
        <dbReference type="EMBL" id="CEM22633.1"/>
    </source>
</evidence>
<evidence type="ECO:0000259" key="2">
    <source>
        <dbReference type="SMART" id="SM00333"/>
    </source>
</evidence>
<gene>
    <name evidence="3" type="ORF">Cvel_20027</name>
</gene>
<reference evidence="3" key="1">
    <citation type="submission" date="2014-11" db="EMBL/GenBank/DDBJ databases">
        <authorList>
            <person name="Otto D Thomas"/>
            <person name="Naeem Raeece"/>
        </authorList>
    </citation>
    <scope>NUCLEOTIDE SEQUENCE</scope>
</reference>
<dbReference type="InterPro" id="IPR002999">
    <property type="entry name" value="Tudor"/>
</dbReference>
<dbReference type="EMBL" id="CDMZ01000847">
    <property type="protein sequence ID" value="CEM22633.1"/>
    <property type="molecule type" value="Genomic_DNA"/>
</dbReference>
<feature type="compositionally biased region" description="Polar residues" evidence="1">
    <location>
        <begin position="362"/>
        <end position="379"/>
    </location>
</feature>
<dbReference type="PhylomeDB" id="A0A0G4G3K2"/>
<feature type="region of interest" description="Disordered" evidence="1">
    <location>
        <begin position="307"/>
        <end position="336"/>
    </location>
</feature>
<feature type="domain" description="Tudor" evidence="2">
    <location>
        <begin position="125"/>
        <end position="185"/>
    </location>
</feature>
<feature type="region of interest" description="Disordered" evidence="1">
    <location>
        <begin position="239"/>
        <end position="265"/>
    </location>
</feature>
<dbReference type="CDD" id="cd04508">
    <property type="entry name" value="Tudor_SF"/>
    <property type="match status" value="1"/>
</dbReference>
<proteinExistence type="predicted"/>
<dbReference type="SMART" id="SM00333">
    <property type="entry name" value="TUDOR"/>
    <property type="match status" value="2"/>
</dbReference>
<accession>A0A0G4G3K2</accession>
<organism evidence="3">
    <name type="scientific">Chromera velia CCMP2878</name>
    <dbReference type="NCBI Taxonomy" id="1169474"/>
    <lineage>
        <taxon>Eukaryota</taxon>
        <taxon>Sar</taxon>
        <taxon>Alveolata</taxon>
        <taxon>Colpodellida</taxon>
        <taxon>Chromeraceae</taxon>
        <taxon>Chromera</taxon>
    </lineage>
</organism>
<dbReference type="AlphaFoldDB" id="A0A0G4G3K2"/>
<feature type="compositionally biased region" description="Basic and acidic residues" evidence="1">
    <location>
        <begin position="307"/>
        <end position="318"/>
    </location>
</feature>